<evidence type="ECO:0000313" key="1">
    <source>
        <dbReference type="EMBL" id="ONK55447.1"/>
    </source>
</evidence>
<name>A0A1R3L752_ASPOF</name>
<proteinExistence type="predicted"/>
<dbReference type="Proteomes" id="UP000243459">
    <property type="component" value="Unassembled WGS sequence"/>
</dbReference>
<sequence>MLVHAELRPLCNEKTYPDMSPYGVHVNLVLRELRFGLSTGHRLNPDVFGQAICYFSHDDCVSDNICSVRYEPYPF</sequence>
<organism evidence="1 2">
    <name type="scientific">Asparagus officinalis</name>
    <name type="common">Garden asparagus</name>
    <dbReference type="NCBI Taxonomy" id="4686"/>
    <lineage>
        <taxon>Eukaryota</taxon>
        <taxon>Viridiplantae</taxon>
        <taxon>Streptophyta</taxon>
        <taxon>Embryophyta</taxon>
        <taxon>Tracheophyta</taxon>
        <taxon>Spermatophyta</taxon>
        <taxon>Magnoliopsida</taxon>
        <taxon>Liliopsida</taxon>
        <taxon>Asparagales</taxon>
        <taxon>Asparagaceae</taxon>
        <taxon>Asparagoideae</taxon>
        <taxon>Asparagus</taxon>
    </lineage>
</organism>
<dbReference type="Gramene" id="ONK55447">
    <property type="protein sequence ID" value="ONK55447"/>
    <property type="gene ID" value="A4U43_UnF3270"/>
</dbReference>
<keyword evidence="2" id="KW-1185">Reference proteome</keyword>
<evidence type="ECO:0000313" key="2">
    <source>
        <dbReference type="Proteomes" id="UP000243459"/>
    </source>
</evidence>
<gene>
    <name evidence="1" type="ORF">A4U43_UnF3270</name>
</gene>
<reference evidence="2" key="1">
    <citation type="journal article" date="2017" name="Nat. Commun.">
        <title>The asparagus genome sheds light on the origin and evolution of a young Y chromosome.</title>
        <authorList>
            <person name="Harkess A."/>
            <person name="Zhou J."/>
            <person name="Xu C."/>
            <person name="Bowers J.E."/>
            <person name="Van der Hulst R."/>
            <person name="Ayyampalayam S."/>
            <person name="Mercati F."/>
            <person name="Riccardi P."/>
            <person name="McKain M.R."/>
            <person name="Kakrana A."/>
            <person name="Tang H."/>
            <person name="Ray J."/>
            <person name="Groenendijk J."/>
            <person name="Arikit S."/>
            <person name="Mathioni S.M."/>
            <person name="Nakano M."/>
            <person name="Shan H."/>
            <person name="Telgmann-Rauber A."/>
            <person name="Kanno A."/>
            <person name="Yue Z."/>
            <person name="Chen H."/>
            <person name="Li W."/>
            <person name="Chen Y."/>
            <person name="Xu X."/>
            <person name="Zhang Y."/>
            <person name="Luo S."/>
            <person name="Chen H."/>
            <person name="Gao J."/>
            <person name="Mao Z."/>
            <person name="Pires J.C."/>
            <person name="Luo M."/>
            <person name="Kudrna D."/>
            <person name="Wing R.A."/>
            <person name="Meyers B.C."/>
            <person name="Yi K."/>
            <person name="Kong H."/>
            <person name="Lavrijsen P."/>
            <person name="Sunseri F."/>
            <person name="Falavigna A."/>
            <person name="Ye Y."/>
            <person name="Leebens-Mack J.H."/>
            <person name="Chen G."/>
        </authorList>
    </citation>
    <scope>NUCLEOTIDE SEQUENCE [LARGE SCALE GENOMIC DNA]</scope>
    <source>
        <strain evidence="2">cv. DH0086</strain>
    </source>
</reference>
<protein>
    <submittedName>
        <fullName evidence="1">Uncharacterized protein</fullName>
    </submittedName>
</protein>
<dbReference type="AlphaFoldDB" id="A0A1R3L752"/>
<accession>A0A1R3L752</accession>
<dbReference type="EMBL" id="KV863468">
    <property type="protein sequence ID" value="ONK55447.1"/>
    <property type="molecule type" value="Genomic_DNA"/>
</dbReference>